<gene>
    <name evidence="2" type="ordered locus">Fraau_1770</name>
</gene>
<proteinExistence type="predicted"/>
<evidence type="ECO:0000313" key="3">
    <source>
        <dbReference type="Proteomes" id="UP000005234"/>
    </source>
</evidence>
<keyword evidence="1" id="KW-0472">Membrane</keyword>
<keyword evidence="3" id="KW-1185">Reference proteome</keyword>
<keyword evidence="1" id="KW-1133">Transmembrane helix</keyword>
<dbReference type="AlphaFoldDB" id="H8KZD5"/>
<reference evidence="2" key="1">
    <citation type="submission" date="2012-02" db="EMBL/GenBank/DDBJ databases">
        <title>The complete genome of Frateuria aurantia DSM 6220.</title>
        <authorList>
            <consortium name="US DOE Joint Genome Institute (JGI-PGF)"/>
            <person name="Lucas S."/>
            <person name="Copeland A."/>
            <person name="Lapidus A."/>
            <person name="Glavina del Rio T."/>
            <person name="Dalin E."/>
            <person name="Tice H."/>
            <person name="Bruce D."/>
            <person name="Goodwin L."/>
            <person name="Pitluck S."/>
            <person name="Peters L."/>
            <person name="Ovchinnikova G."/>
            <person name="Teshima H."/>
            <person name="Kyrpides N."/>
            <person name="Mavromatis K."/>
            <person name="Ivanova N."/>
            <person name="Brettin T."/>
            <person name="Detter J.C."/>
            <person name="Han C."/>
            <person name="Larimer F."/>
            <person name="Land M."/>
            <person name="Hauser L."/>
            <person name="Markowitz V."/>
            <person name="Cheng J.-F."/>
            <person name="Hugenholtz P."/>
            <person name="Woyke T."/>
            <person name="Wu D."/>
            <person name="Brambilla E."/>
            <person name="Klenk H.-P."/>
            <person name="Eisen J.A."/>
        </authorList>
    </citation>
    <scope>NUCLEOTIDE SEQUENCE</scope>
    <source>
        <strain evidence="2">DSM 6220</strain>
    </source>
</reference>
<organism evidence="2 3">
    <name type="scientific">Frateuria aurantia (strain ATCC 33424 / DSM 6220 / KCTC 2777 / LMG 1558 / NBRC 3245 / NCIMB 13370)</name>
    <name type="common">Acetobacter aurantius</name>
    <dbReference type="NCBI Taxonomy" id="767434"/>
    <lineage>
        <taxon>Bacteria</taxon>
        <taxon>Pseudomonadati</taxon>
        <taxon>Pseudomonadota</taxon>
        <taxon>Gammaproteobacteria</taxon>
        <taxon>Lysobacterales</taxon>
        <taxon>Rhodanobacteraceae</taxon>
        <taxon>Frateuria</taxon>
    </lineage>
</organism>
<dbReference type="KEGG" id="fau:Fraau_1770"/>
<keyword evidence="1" id="KW-0812">Transmembrane</keyword>
<dbReference type="Proteomes" id="UP000005234">
    <property type="component" value="Chromosome"/>
</dbReference>
<evidence type="ECO:0000256" key="1">
    <source>
        <dbReference type="SAM" id="Phobius"/>
    </source>
</evidence>
<dbReference type="HOGENOM" id="CLU_2450292_0_0_6"/>
<evidence type="ECO:0000313" key="2">
    <source>
        <dbReference type="EMBL" id="AFC86177.1"/>
    </source>
</evidence>
<name>H8KZD5_FRAAD</name>
<accession>H8KZD5</accession>
<dbReference type="RefSeq" id="WP_014403182.1">
    <property type="nucleotide sequence ID" value="NC_017033.1"/>
</dbReference>
<sequence>MTFWDDFRQACISCRDRWIRPDQIGRWLFLLLVFQLCMSPATMDLGLTIYSLGLDSALLLLDLQFALLLAMAWQLTRQLRSLIPTGRRR</sequence>
<feature type="transmembrane region" description="Helical" evidence="1">
    <location>
        <begin position="56"/>
        <end position="75"/>
    </location>
</feature>
<protein>
    <submittedName>
        <fullName evidence="2">Uncharacterized protein</fullName>
    </submittedName>
</protein>
<dbReference type="EMBL" id="CP003350">
    <property type="protein sequence ID" value="AFC86177.1"/>
    <property type="molecule type" value="Genomic_DNA"/>
</dbReference>
<feature type="transmembrane region" description="Helical" evidence="1">
    <location>
        <begin position="27"/>
        <end position="50"/>
    </location>
</feature>